<dbReference type="Pfam" id="PF13384">
    <property type="entry name" value="HTH_23"/>
    <property type="match status" value="1"/>
</dbReference>
<sequence>MSEQEKKRQRAVDLLQAQVDPKVIATQIKVSLSTVYNIRKTMEGMDPISGSLGLGEHNKNEEDIKTEPTKSMRKMAAEGNVAPITVNRTVHQDLGLKSF</sequence>
<keyword evidence="3" id="KW-1185">Reference proteome</keyword>
<dbReference type="AlphaFoldDB" id="A0A7T8GTS7"/>
<name>A0A7T8GTS7_CALRO</name>
<accession>A0A7T8GTS7</accession>
<feature type="non-terminal residue" evidence="2">
    <location>
        <position position="99"/>
    </location>
</feature>
<organism evidence="2 3">
    <name type="scientific">Caligus rogercresseyi</name>
    <name type="common">Sea louse</name>
    <dbReference type="NCBI Taxonomy" id="217165"/>
    <lineage>
        <taxon>Eukaryota</taxon>
        <taxon>Metazoa</taxon>
        <taxon>Ecdysozoa</taxon>
        <taxon>Arthropoda</taxon>
        <taxon>Crustacea</taxon>
        <taxon>Multicrustacea</taxon>
        <taxon>Hexanauplia</taxon>
        <taxon>Copepoda</taxon>
        <taxon>Siphonostomatoida</taxon>
        <taxon>Caligidae</taxon>
        <taxon>Caligus</taxon>
    </lineage>
</organism>
<feature type="compositionally biased region" description="Basic and acidic residues" evidence="1">
    <location>
        <begin position="56"/>
        <end position="70"/>
    </location>
</feature>
<proteinExistence type="predicted"/>
<gene>
    <name evidence="2" type="ORF">FKW44_017912</name>
</gene>
<dbReference type="Proteomes" id="UP000595437">
    <property type="component" value="Chromosome 12"/>
</dbReference>
<dbReference type="OrthoDB" id="8044715at2759"/>
<feature type="region of interest" description="Disordered" evidence="1">
    <location>
        <begin position="49"/>
        <end position="70"/>
    </location>
</feature>
<dbReference type="EMBL" id="CP045901">
    <property type="protein sequence ID" value="QQP37597.1"/>
    <property type="molecule type" value="Genomic_DNA"/>
</dbReference>
<evidence type="ECO:0000313" key="3">
    <source>
        <dbReference type="Proteomes" id="UP000595437"/>
    </source>
</evidence>
<protein>
    <submittedName>
        <fullName evidence="2">Uncharacterized protein</fullName>
    </submittedName>
</protein>
<evidence type="ECO:0000256" key="1">
    <source>
        <dbReference type="SAM" id="MobiDB-lite"/>
    </source>
</evidence>
<evidence type="ECO:0000313" key="2">
    <source>
        <dbReference type="EMBL" id="QQP37597.1"/>
    </source>
</evidence>
<reference evidence="3" key="1">
    <citation type="submission" date="2021-01" db="EMBL/GenBank/DDBJ databases">
        <title>Caligus Genome Assembly.</title>
        <authorList>
            <person name="Gallardo-Escarate C."/>
        </authorList>
    </citation>
    <scope>NUCLEOTIDE SEQUENCE [LARGE SCALE GENOMIC DNA]</scope>
</reference>